<dbReference type="InterPro" id="IPR052906">
    <property type="entry name" value="Type_IV_Methyl-Rstrct_Enzyme"/>
</dbReference>
<reference evidence="2 3" key="1">
    <citation type="submission" date="2014-11" db="EMBL/GenBank/DDBJ databases">
        <title>Pan-genome of Gallibacterium spp.</title>
        <authorList>
            <person name="Kudirkiene E."/>
            <person name="Bojesen A.M."/>
        </authorList>
    </citation>
    <scope>NUCLEOTIDE SEQUENCE [LARGE SCALE GENOMIC DNA]</scope>
    <source>
        <strain evidence="2 3">F150</strain>
    </source>
</reference>
<dbReference type="PANTHER" id="PTHR30015:SF7">
    <property type="entry name" value="TYPE IV METHYL-DIRECTED RESTRICTION ENZYME ECOKMRR"/>
    <property type="match status" value="1"/>
</dbReference>
<dbReference type="EMBL" id="JTJL01000003">
    <property type="protein sequence ID" value="OBW96206.1"/>
    <property type="molecule type" value="Genomic_DNA"/>
</dbReference>
<feature type="domain" description="Restriction endonuclease type IV Mrr" evidence="1">
    <location>
        <begin position="165"/>
        <end position="283"/>
    </location>
</feature>
<dbReference type="Proteomes" id="UP000092649">
    <property type="component" value="Unassembled WGS sequence"/>
</dbReference>
<keyword evidence="3" id="KW-1185">Reference proteome</keyword>
<dbReference type="Pfam" id="PF04471">
    <property type="entry name" value="Mrr_cat"/>
    <property type="match status" value="1"/>
</dbReference>
<dbReference type="InterPro" id="IPR011335">
    <property type="entry name" value="Restrct_endonuc-II-like"/>
</dbReference>
<protein>
    <submittedName>
        <fullName evidence="2">Mrr restriction system protein</fullName>
    </submittedName>
</protein>
<sequence length="307" mass="35363">MGFDKLSRNEKERILMPILIRLLQNLGGKATRNELRTEIKTSVDEIPEQVVDEIKVRKNGRFYQPFNFLFNFSIINLEMAGYLRCPQKGMIALTEKGRMCDISLLNVDEDIYTYSIPGWKERKNQKKNKENVSIVNAIGLKNDIEQESVDISEQWKQKLKDSLFSMPPKKFELFCRALIRKMGVDIDEKKGVAASRDGGIDGYGYIVSDDFRTSRIAIQAKRWKETQRVSAPDIDQFAGAMMYNNAEFGIFITTTSFSRDAIERARSGQRAITLIDGDKIVELVEKYQLYIKPVTTFQLDAFYTEEN</sequence>
<dbReference type="Gene3D" id="3.40.1350.10">
    <property type="match status" value="1"/>
</dbReference>
<dbReference type="GO" id="GO:0015666">
    <property type="term" value="F:restriction endodeoxyribonuclease activity"/>
    <property type="evidence" value="ECO:0007669"/>
    <property type="project" value="TreeGrafter"/>
</dbReference>
<dbReference type="InterPro" id="IPR011856">
    <property type="entry name" value="tRNA_endonuc-like_dom_sf"/>
</dbReference>
<accession>A0A1A7P394</accession>
<dbReference type="SUPFAM" id="SSF52980">
    <property type="entry name" value="Restriction endonuclease-like"/>
    <property type="match status" value="1"/>
</dbReference>
<gene>
    <name evidence="2" type="ORF">QS62_01025</name>
</gene>
<dbReference type="GO" id="GO:0003677">
    <property type="term" value="F:DNA binding"/>
    <property type="evidence" value="ECO:0007669"/>
    <property type="project" value="InterPro"/>
</dbReference>
<organism evidence="2 3">
    <name type="scientific">Gallibacterium salpingitidis</name>
    <dbReference type="NCBI Taxonomy" id="505341"/>
    <lineage>
        <taxon>Bacteria</taxon>
        <taxon>Pseudomonadati</taxon>
        <taxon>Pseudomonadota</taxon>
        <taxon>Gammaproteobacteria</taxon>
        <taxon>Pasteurellales</taxon>
        <taxon>Pasteurellaceae</taxon>
        <taxon>Gallibacterium</taxon>
    </lineage>
</organism>
<dbReference type="PANTHER" id="PTHR30015">
    <property type="entry name" value="MRR RESTRICTION SYSTEM PROTEIN"/>
    <property type="match status" value="1"/>
</dbReference>
<evidence type="ECO:0000313" key="3">
    <source>
        <dbReference type="Proteomes" id="UP000092649"/>
    </source>
</evidence>
<dbReference type="InterPro" id="IPR007560">
    <property type="entry name" value="Restrct_endonuc_IV_Mrr"/>
</dbReference>
<dbReference type="GO" id="GO:0009307">
    <property type="term" value="P:DNA restriction-modification system"/>
    <property type="evidence" value="ECO:0007669"/>
    <property type="project" value="InterPro"/>
</dbReference>
<comment type="caution">
    <text evidence="2">The sequence shown here is derived from an EMBL/GenBank/DDBJ whole genome shotgun (WGS) entry which is preliminary data.</text>
</comment>
<dbReference type="AlphaFoldDB" id="A0A1A7P394"/>
<evidence type="ECO:0000259" key="1">
    <source>
        <dbReference type="Pfam" id="PF04471"/>
    </source>
</evidence>
<name>A0A1A7P394_9PAST</name>
<dbReference type="OrthoDB" id="9803736at2"/>
<proteinExistence type="predicted"/>
<dbReference type="RefSeq" id="WP_066104559.1">
    <property type="nucleotide sequence ID" value="NZ_JTJL01000003.1"/>
</dbReference>
<evidence type="ECO:0000313" key="2">
    <source>
        <dbReference type="EMBL" id="OBW96206.1"/>
    </source>
</evidence>
<dbReference type="PATRIC" id="fig|505341.3.peg.205"/>